<dbReference type="EMBL" id="CP036427">
    <property type="protein sequence ID" value="QDV39188.1"/>
    <property type="molecule type" value="Genomic_DNA"/>
</dbReference>
<dbReference type="Gene3D" id="3.40.50.1820">
    <property type="entry name" value="alpha/beta hydrolase"/>
    <property type="match status" value="1"/>
</dbReference>
<accession>A0A518HEB9</accession>
<dbReference type="InterPro" id="IPR000801">
    <property type="entry name" value="Esterase-like"/>
</dbReference>
<keyword evidence="2" id="KW-1185">Reference proteome</keyword>
<dbReference type="SUPFAM" id="SSF53474">
    <property type="entry name" value="alpha/beta-Hydrolases"/>
    <property type="match status" value="1"/>
</dbReference>
<organism evidence="1 2">
    <name type="scientific">Tautonia plasticadhaerens</name>
    <dbReference type="NCBI Taxonomy" id="2527974"/>
    <lineage>
        <taxon>Bacteria</taxon>
        <taxon>Pseudomonadati</taxon>
        <taxon>Planctomycetota</taxon>
        <taxon>Planctomycetia</taxon>
        <taxon>Isosphaerales</taxon>
        <taxon>Isosphaeraceae</taxon>
        <taxon>Tautonia</taxon>
    </lineage>
</organism>
<name>A0A518HEB9_9BACT</name>
<dbReference type="PANTHER" id="PTHR48098">
    <property type="entry name" value="ENTEROCHELIN ESTERASE-RELATED"/>
    <property type="match status" value="1"/>
</dbReference>
<reference evidence="1 2" key="1">
    <citation type="submission" date="2019-02" db="EMBL/GenBank/DDBJ databases">
        <title>Deep-cultivation of Planctomycetes and their phenomic and genomic characterization uncovers novel biology.</title>
        <authorList>
            <person name="Wiegand S."/>
            <person name="Jogler M."/>
            <person name="Boedeker C."/>
            <person name="Pinto D."/>
            <person name="Vollmers J."/>
            <person name="Rivas-Marin E."/>
            <person name="Kohn T."/>
            <person name="Peeters S.H."/>
            <person name="Heuer A."/>
            <person name="Rast P."/>
            <person name="Oberbeckmann S."/>
            <person name="Bunk B."/>
            <person name="Jeske O."/>
            <person name="Meyerdierks A."/>
            <person name="Storesund J.E."/>
            <person name="Kallscheuer N."/>
            <person name="Luecker S."/>
            <person name="Lage O.M."/>
            <person name="Pohl T."/>
            <person name="Merkel B.J."/>
            <person name="Hornburger P."/>
            <person name="Mueller R.-W."/>
            <person name="Bruemmer F."/>
            <person name="Labrenz M."/>
            <person name="Spormann A.M."/>
            <person name="Op den Camp H."/>
            <person name="Overmann J."/>
            <person name="Amann R."/>
            <person name="Jetten M.S.M."/>
            <person name="Mascher T."/>
            <person name="Medema M.H."/>
            <person name="Devos D.P."/>
            <person name="Kaster A.-K."/>
            <person name="Ovreas L."/>
            <person name="Rohde M."/>
            <person name="Galperin M.Y."/>
            <person name="Jogler C."/>
        </authorList>
    </citation>
    <scope>NUCLEOTIDE SEQUENCE [LARGE SCALE GENOMIC DNA]</scope>
    <source>
        <strain evidence="1 2">ElP</strain>
        <plasmid evidence="2">pelp_1</plasmid>
    </source>
</reference>
<geneLocation type="plasmid" evidence="2">
    <name>pelp_1</name>
</geneLocation>
<dbReference type="GO" id="GO:0016747">
    <property type="term" value="F:acyltransferase activity, transferring groups other than amino-acyl groups"/>
    <property type="evidence" value="ECO:0007669"/>
    <property type="project" value="TreeGrafter"/>
</dbReference>
<dbReference type="InterPro" id="IPR050583">
    <property type="entry name" value="Mycobacterial_A85_antigen"/>
</dbReference>
<dbReference type="KEGG" id="tpla:ElP_71520"/>
<proteinExistence type="predicted"/>
<keyword evidence="1" id="KW-0614">Plasmid</keyword>
<dbReference type="Pfam" id="PF00756">
    <property type="entry name" value="Esterase"/>
    <property type="match status" value="1"/>
</dbReference>
<evidence type="ECO:0000313" key="1">
    <source>
        <dbReference type="EMBL" id="QDV39188.1"/>
    </source>
</evidence>
<dbReference type="AlphaFoldDB" id="A0A518HEB9"/>
<sequence>MIVVMPDGHTGRFRWGDRGSMGRQMGQFADEFLRDIKPFVESHYRVRSDRESTAIAGLSMGGAQALDIAFTEPGDFAYVGVFSSGIFGITGRGPGGDDAGPSWEERHAEALDDDPAREGLELLWFATGSEDFLIDTTRATVEMLKSHGLDASFEETAGGHTWRNWRAYLGEFAPRLFRDPEGPTG</sequence>
<dbReference type="PANTHER" id="PTHR48098:SF1">
    <property type="entry name" value="DIACYLGLYCEROL ACYLTRANSFERASE_MYCOLYLTRANSFERASE AG85A"/>
    <property type="match status" value="1"/>
</dbReference>
<gene>
    <name evidence="1" type="primary">axe1-6A_2</name>
    <name evidence="1" type="ORF">ElP_71520</name>
</gene>
<evidence type="ECO:0000313" key="2">
    <source>
        <dbReference type="Proteomes" id="UP000317835"/>
    </source>
</evidence>
<dbReference type="Proteomes" id="UP000317835">
    <property type="component" value="Plasmid pElP_1"/>
</dbReference>
<protein>
    <submittedName>
        <fullName evidence="1">Carbohydrate acetyl esterase/feruloyl esterase</fullName>
    </submittedName>
</protein>
<dbReference type="InterPro" id="IPR029058">
    <property type="entry name" value="AB_hydrolase_fold"/>
</dbReference>